<dbReference type="Proteomes" id="UP000053831">
    <property type="component" value="Unassembled WGS sequence"/>
</dbReference>
<dbReference type="OrthoDB" id="438553at2759"/>
<comment type="subcellular location">
    <subcellularLocation>
        <location evidence="11">Mitochondrion inner membrane</location>
    </subcellularLocation>
</comment>
<dbReference type="InterPro" id="IPR050464">
    <property type="entry name" value="Zeta_carotene_desat/Oxidored"/>
</dbReference>
<evidence type="ECO:0000313" key="13">
    <source>
        <dbReference type="EMBL" id="KOS21116.1"/>
    </source>
</evidence>
<evidence type="ECO:0000256" key="5">
    <source>
        <dbReference type="ARBA" id="ARBA00022630"/>
    </source>
</evidence>
<dbReference type="Gene3D" id="3.50.50.60">
    <property type="entry name" value="FAD/NAD(P)-binding domain"/>
    <property type="match status" value="1"/>
</dbReference>
<dbReference type="Pfam" id="PF01593">
    <property type="entry name" value="Amino_oxidase"/>
    <property type="match status" value="1"/>
</dbReference>
<comment type="cofactor">
    <cofactor evidence="11">
        <name>FAD</name>
        <dbReference type="ChEBI" id="CHEBI:57692"/>
    </cofactor>
    <text evidence="11">Binds 1 FAD per subunit.</text>
</comment>
<dbReference type="SUPFAM" id="SSF54373">
    <property type="entry name" value="FAD-linked reductases, C-terminal domain"/>
    <property type="match status" value="1"/>
</dbReference>
<dbReference type="InterPro" id="IPR002937">
    <property type="entry name" value="Amino_oxidase"/>
</dbReference>
<evidence type="ECO:0000256" key="8">
    <source>
        <dbReference type="ARBA" id="ARBA00023133"/>
    </source>
</evidence>
<protein>
    <recommendedName>
        <fullName evidence="4 11">Protoporphyrinogen oxidase</fullName>
        <ecNumber evidence="4 11">1.3.3.4</ecNumber>
    </recommendedName>
</protein>
<comment type="pathway">
    <text evidence="2 11">Porphyrin-containing compound metabolism; protoporphyrin-IX biosynthesis; protoporphyrin-IX from protoporphyrinogen-IX: step 1/1.</text>
</comment>
<dbReference type="GO" id="GO:0004729">
    <property type="term" value="F:oxygen-dependent protoporphyrinogen oxidase activity"/>
    <property type="evidence" value="ECO:0007669"/>
    <property type="project" value="UniProtKB-UniRule"/>
</dbReference>
<dbReference type="EC" id="1.3.3.4" evidence="4 11"/>
<dbReference type="PANTHER" id="PTHR42923:SF3">
    <property type="entry name" value="PROTOPORPHYRINOGEN OXIDASE"/>
    <property type="match status" value="1"/>
</dbReference>
<evidence type="ECO:0000256" key="3">
    <source>
        <dbReference type="ARBA" id="ARBA00010551"/>
    </source>
</evidence>
<evidence type="ECO:0000256" key="4">
    <source>
        <dbReference type="ARBA" id="ARBA00012867"/>
    </source>
</evidence>
<reference evidence="13 14" key="1">
    <citation type="submission" date="2015-07" db="EMBL/GenBank/DDBJ databases">
        <title>The genome of the fungus Escovopsis weberi, a specialized disease agent of ant agriculture.</title>
        <authorList>
            <person name="de Man T.J."/>
            <person name="Stajich J.E."/>
            <person name="Kubicek C.P."/>
            <person name="Chenthamara K."/>
            <person name="Atanasova L."/>
            <person name="Druzhinina I.S."/>
            <person name="Birnbaum S."/>
            <person name="Barribeau S.M."/>
            <person name="Teiling C."/>
            <person name="Suen G."/>
            <person name="Currie C."/>
            <person name="Gerardo N.M."/>
        </authorList>
    </citation>
    <scope>NUCLEOTIDE SEQUENCE [LARGE SCALE GENOMIC DNA]</scope>
</reference>
<keyword evidence="6 11" id="KW-0274">FAD</keyword>
<dbReference type="PANTHER" id="PTHR42923">
    <property type="entry name" value="PROTOPORPHYRINOGEN OXIDASE"/>
    <property type="match status" value="1"/>
</dbReference>
<comment type="caution">
    <text evidence="13">The sequence shown here is derived from an EMBL/GenBank/DDBJ whole genome shotgun (WGS) entry which is preliminary data.</text>
</comment>
<organism evidence="13 14">
    <name type="scientific">Escovopsis weberi</name>
    <dbReference type="NCBI Taxonomy" id="150374"/>
    <lineage>
        <taxon>Eukaryota</taxon>
        <taxon>Fungi</taxon>
        <taxon>Dikarya</taxon>
        <taxon>Ascomycota</taxon>
        <taxon>Pezizomycotina</taxon>
        <taxon>Sordariomycetes</taxon>
        <taxon>Hypocreomycetidae</taxon>
        <taxon>Hypocreales</taxon>
        <taxon>Hypocreaceae</taxon>
        <taxon>Escovopsis</taxon>
    </lineage>
</organism>
<evidence type="ECO:0000256" key="11">
    <source>
        <dbReference type="RuleBase" id="RU367069"/>
    </source>
</evidence>
<dbReference type="InterPro" id="IPR004572">
    <property type="entry name" value="Protoporphyrinogen_oxidase"/>
</dbReference>
<keyword evidence="5 11" id="KW-0285">Flavoprotein</keyword>
<keyword evidence="7 11" id="KW-0560">Oxidoreductase</keyword>
<dbReference type="SUPFAM" id="SSF51905">
    <property type="entry name" value="FAD/NAD(P)-binding domain"/>
    <property type="match status" value="1"/>
</dbReference>
<dbReference type="AlphaFoldDB" id="A0A0M8MX50"/>
<dbReference type="InterPro" id="IPR036188">
    <property type="entry name" value="FAD/NAD-bd_sf"/>
</dbReference>
<dbReference type="STRING" id="150374.A0A0M8MX50"/>
<evidence type="ECO:0000259" key="12">
    <source>
        <dbReference type="Pfam" id="PF01593"/>
    </source>
</evidence>
<evidence type="ECO:0000256" key="9">
    <source>
        <dbReference type="ARBA" id="ARBA00023244"/>
    </source>
</evidence>
<gene>
    <name evidence="13" type="ORF">ESCO_004243</name>
</gene>
<dbReference type="EMBL" id="LGSR01000013">
    <property type="protein sequence ID" value="KOS21116.1"/>
    <property type="molecule type" value="Genomic_DNA"/>
</dbReference>
<dbReference type="NCBIfam" id="TIGR00562">
    <property type="entry name" value="proto_IX_ox"/>
    <property type="match status" value="1"/>
</dbReference>
<evidence type="ECO:0000256" key="10">
    <source>
        <dbReference type="ARBA" id="ARBA00047554"/>
    </source>
</evidence>
<sequence>MGQRRAKDAVVASILRLSRGGAHAAAAAAVAAAATTTTTTTTTTTATASPARRSVWDASSSPALRWLGASRAARSRILRHECARALSQAAKREGPRPNIAIVGGGLTGLTAAYYLARELPAGARLTLLEGGERLGGWIRTDRVNVDVAGFRGVVSFERGPRTLSSLSRSTWRFDDLVLYDLAVNLGLKLEMPLDRPRHIYYPDRLVPLPPATSLARFVQEPLFLESVLPALGFLLRRLRRDRPAPAEDLSVAEWVRSITGSYTLADNVVSAMLHGIYGGDVDALSARSVLEPMYWAYYLPRLGDGAGGPAKAMPLHEQALMARMAQDPEVRRLALKPKGSLLHFGAAGMESLPLALADALKGQHNVDVWLNEPVKHISRRPDGALEVTSLRQGSHRHTEAFDKVIATVPAPALAKMTGIAPLARLDAVSIMTVNLWYPDPRIKPPGVGYLIPRSVPRALNPERALGVFFDSDVGLAGPPAGEPPGTKLFVLMGGHYYAEPGAPPPPSPDQAVEQAKALLERHLGIPRDAPCFATARLARDCIPQHRVGHQDTLAEVAAELHEHFDGSLAVAGGSYAKIGAMGAMRAGYDIAREVLDEIPESCYVSTGLDWLENVGESVVVPVSEIPVRRFAMQK</sequence>
<evidence type="ECO:0000256" key="7">
    <source>
        <dbReference type="ARBA" id="ARBA00023002"/>
    </source>
</evidence>
<proteinExistence type="inferred from homology"/>
<dbReference type="GO" id="GO:0005743">
    <property type="term" value="C:mitochondrial inner membrane"/>
    <property type="evidence" value="ECO:0007669"/>
    <property type="project" value="UniProtKB-SubCell"/>
</dbReference>
<keyword evidence="9 11" id="KW-0627">Porphyrin biosynthesis</keyword>
<evidence type="ECO:0000256" key="2">
    <source>
        <dbReference type="ARBA" id="ARBA00005073"/>
    </source>
</evidence>
<comment type="similarity">
    <text evidence="3 11">Belongs to the protoporphyrinogen/coproporphyrinogen oxidase family. Protoporphyrinogen oxidase subfamily.</text>
</comment>
<feature type="domain" description="Amine oxidase" evidence="12">
    <location>
        <begin position="106"/>
        <end position="595"/>
    </location>
</feature>
<comment type="catalytic activity">
    <reaction evidence="10 11">
        <text>protoporphyrinogen IX + 3 O2 = protoporphyrin IX + 3 H2O2</text>
        <dbReference type="Rhea" id="RHEA:25576"/>
        <dbReference type="ChEBI" id="CHEBI:15379"/>
        <dbReference type="ChEBI" id="CHEBI:16240"/>
        <dbReference type="ChEBI" id="CHEBI:57306"/>
        <dbReference type="ChEBI" id="CHEBI:57307"/>
        <dbReference type="EC" id="1.3.3.4"/>
    </reaction>
</comment>
<name>A0A0M8MX50_ESCWE</name>
<dbReference type="GO" id="GO:0006782">
    <property type="term" value="P:protoporphyrinogen IX biosynthetic process"/>
    <property type="evidence" value="ECO:0007669"/>
    <property type="project" value="UniProtKB-UniRule"/>
</dbReference>
<comment type="function">
    <text evidence="1 11">Catalyzes the 6-electron oxidation of protoporphyrinogen-IX to form protoporphyrin-IX.</text>
</comment>
<evidence type="ECO:0000313" key="14">
    <source>
        <dbReference type="Proteomes" id="UP000053831"/>
    </source>
</evidence>
<evidence type="ECO:0000256" key="1">
    <source>
        <dbReference type="ARBA" id="ARBA00002600"/>
    </source>
</evidence>
<accession>A0A0M8MX50</accession>
<keyword evidence="8 11" id="KW-0350">Heme biosynthesis</keyword>
<keyword evidence="14" id="KW-1185">Reference proteome</keyword>
<evidence type="ECO:0000256" key="6">
    <source>
        <dbReference type="ARBA" id="ARBA00022827"/>
    </source>
</evidence>
<dbReference type="UniPathway" id="UPA00251">
    <property type="reaction ID" value="UER00324"/>
</dbReference>